<feature type="non-terminal residue" evidence="1">
    <location>
        <position position="25"/>
    </location>
</feature>
<gene>
    <name evidence="1" type="ORF">LCGC14_1672560</name>
</gene>
<dbReference type="EMBL" id="LAZR01014379">
    <property type="protein sequence ID" value="KKM17751.1"/>
    <property type="molecule type" value="Genomic_DNA"/>
</dbReference>
<organism evidence="1">
    <name type="scientific">marine sediment metagenome</name>
    <dbReference type="NCBI Taxonomy" id="412755"/>
    <lineage>
        <taxon>unclassified sequences</taxon>
        <taxon>metagenomes</taxon>
        <taxon>ecological metagenomes</taxon>
    </lineage>
</organism>
<dbReference type="AlphaFoldDB" id="A0A0F9HQW4"/>
<proteinExistence type="predicted"/>
<name>A0A0F9HQW4_9ZZZZ</name>
<reference evidence="1" key="1">
    <citation type="journal article" date="2015" name="Nature">
        <title>Complex archaea that bridge the gap between prokaryotes and eukaryotes.</title>
        <authorList>
            <person name="Spang A."/>
            <person name="Saw J.H."/>
            <person name="Jorgensen S.L."/>
            <person name="Zaremba-Niedzwiedzka K."/>
            <person name="Martijn J."/>
            <person name="Lind A.E."/>
            <person name="van Eijk R."/>
            <person name="Schleper C."/>
            <person name="Guy L."/>
            <person name="Ettema T.J."/>
        </authorList>
    </citation>
    <scope>NUCLEOTIDE SEQUENCE</scope>
</reference>
<protein>
    <submittedName>
        <fullName evidence="1">Uncharacterized protein</fullName>
    </submittedName>
</protein>
<accession>A0A0F9HQW4</accession>
<comment type="caution">
    <text evidence="1">The sequence shown here is derived from an EMBL/GenBank/DDBJ whole genome shotgun (WGS) entry which is preliminary data.</text>
</comment>
<evidence type="ECO:0000313" key="1">
    <source>
        <dbReference type="EMBL" id="KKM17751.1"/>
    </source>
</evidence>
<sequence>MAQPVRLETIDHDSAMDEAANAVRV</sequence>